<keyword evidence="2 7" id="KW-0285">Flavoprotein</keyword>
<dbReference type="EC" id="1.-.-.-" evidence="7"/>
<dbReference type="GO" id="GO:0016491">
    <property type="term" value="F:oxidoreductase activity"/>
    <property type="evidence" value="ECO:0007669"/>
    <property type="project" value="UniProtKB-UniRule"/>
</dbReference>
<reference evidence="10 11" key="1">
    <citation type="journal article" date="2015" name="Genome Announc.">
        <title>Genome Sequences of Oblitimonas alkaliphila gen. nov. sp. nov. (Proposed), a Novel Bacterium of the Pseudomonadaceae Family.</title>
        <authorList>
            <person name="Lauer A.C."/>
            <person name="Nicholson A.C."/>
            <person name="Humrighouse B.W."/>
            <person name="Emery B."/>
            <person name="Drobish A."/>
            <person name="Juieng P."/>
            <person name="Loparev V."/>
            <person name="McQuiston J.R."/>
        </authorList>
    </citation>
    <scope>NUCLEOTIDE SEQUENCE [LARGE SCALE GENOMIC DNA]</scope>
    <source>
        <strain evidence="10 11">E5571</strain>
    </source>
</reference>
<sequence length="185" mass="20306">MTVIDLLLHRVSVPRLGGNAPSAAQREIIFQAALRAPDHAQLRPWRFFSIEGDARQHLGTAFADGLQADNPELSIEQYEKTAKSLLRAPWVVAVVVSPTAHPKVPLLEQQLAAGCAAHAMLYAAHAQQIGAVWRTGDMAYHPSVHRYLKLKDDEQILGFLYFGEPLGNLKTAPTLASADFVTHIK</sequence>
<dbReference type="EMBL" id="CP012365">
    <property type="protein sequence ID" value="AKX60334.1"/>
    <property type="molecule type" value="Genomic_DNA"/>
</dbReference>
<keyword evidence="11" id="KW-1185">Reference proteome</keyword>
<evidence type="ECO:0000313" key="10">
    <source>
        <dbReference type="EMBL" id="AKX60334.1"/>
    </source>
</evidence>
<evidence type="ECO:0000256" key="4">
    <source>
        <dbReference type="ARBA" id="ARBA00022857"/>
    </source>
</evidence>
<feature type="binding site" evidence="8">
    <location>
        <position position="35"/>
    </location>
    <ligand>
        <name>FMN</name>
        <dbReference type="ChEBI" id="CHEBI:58210"/>
        <note>ligand shared between dimeric partners</note>
    </ligand>
</feature>
<dbReference type="InterPro" id="IPR029479">
    <property type="entry name" value="Nitroreductase"/>
</dbReference>
<dbReference type="CDD" id="cd02135">
    <property type="entry name" value="YdjA-like"/>
    <property type="match status" value="1"/>
</dbReference>
<dbReference type="Gene3D" id="3.40.109.10">
    <property type="entry name" value="NADH Oxidase"/>
    <property type="match status" value="1"/>
</dbReference>
<keyword evidence="4 7" id="KW-0521">NADP</keyword>
<dbReference type="Proteomes" id="UP000063953">
    <property type="component" value="Chromosome"/>
</dbReference>
<evidence type="ECO:0000256" key="5">
    <source>
        <dbReference type="ARBA" id="ARBA00023002"/>
    </source>
</evidence>
<accession>A0A0K1XGG1</accession>
<dbReference type="RefSeq" id="WP_053101633.1">
    <property type="nucleotide sequence ID" value="NZ_CP012365.1"/>
</dbReference>
<gene>
    <name evidence="10" type="ORF">AKN88_10620</name>
</gene>
<evidence type="ECO:0000256" key="7">
    <source>
        <dbReference type="PIRNR" id="PIRNR000232"/>
    </source>
</evidence>
<dbReference type="STRING" id="1697053.AKN87_00955"/>
<keyword evidence="6 7" id="KW-0520">NAD</keyword>
<feature type="binding site" description="in other chain" evidence="8">
    <location>
        <begin position="133"/>
        <end position="135"/>
    </location>
    <ligand>
        <name>FMN</name>
        <dbReference type="ChEBI" id="CHEBI:58210"/>
        <note>ligand shared between dimeric partners</note>
    </ligand>
</feature>
<evidence type="ECO:0000256" key="3">
    <source>
        <dbReference type="ARBA" id="ARBA00022643"/>
    </source>
</evidence>
<dbReference type="AlphaFoldDB" id="A0A0K1XGG1"/>
<proteinExistence type="inferred from homology"/>
<dbReference type="PIRSF" id="PIRSF000232">
    <property type="entry name" value="YdjA"/>
    <property type="match status" value="1"/>
</dbReference>
<comment type="cofactor">
    <cofactor evidence="8">
        <name>FMN</name>
        <dbReference type="ChEBI" id="CHEBI:58210"/>
    </cofactor>
    <text evidence="8">Binds 1 FMN per subunit.</text>
</comment>
<organism evidence="10 11">
    <name type="scientific">Thiopseudomonas alkaliphila</name>
    <dbReference type="NCBI Taxonomy" id="1697053"/>
    <lineage>
        <taxon>Bacteria</taxon>
        <taxon>Pseudomonadati</taxon>
        <taxon>Pseudomonadota</taxon>
        <taxon>Gammaproteobacteria</taxon>
        <taxon>Pseudomonadales</taxon>
        <taxon>Pseudomonadaceae</taxon>
        <taxon>Thiopseudomonas</taxon>
    </lineage>
</organism>
<feature type="binding site" evidence="8">
    <location>
        <position position="39"/>
    </location>
    <ligand>
        <name>FMN</name>
        <dbReference type="ChEBI" id="CHEBI:58210"/>
        <note>ligand shared between dimeric partners</note>
    </ligand>
</feature>
<keyword evidence="3 7" id="KW-0288">FMN</keyword>
<dbReference type="InterPro" id="IPR000415">
    <property type="entry name" value="Nitroreductase-like"/>
</dbReference>
<evidence type="ECO:0000256" key="1">
    <source>
        <dbReference type="ARBA" id="ARBA00007118"/>
    </source>
</evidence>
<dbReference type="PATRIC" id="fig|1698449.3.peg.2138"/>
<evidence type="ECO:0000256" key="6">
    <source>
        <dbReference type="ARBA" id="ARBA00023027"/>
    </source>
</evidence>
<comment type="similarity">
    <text evidence="1 7">Belongs to the nitroreductase family.</text>
</comment>
<evidence type="ECO:0000313" key="11">
    <source>
        <dbReference type="Proteomes" id="UP000063953"/>
    </source>
</evidence>
<name>A0A0K1XGG1_9GAMM</name>
<dbReference type="InterPro" id="IPR052530">
    <property type="entry name" value="NAD(P)H_nitroreductase"/>
</dbReference>
<keyword evidence="5 7" id="KW-0560">Oxidoreductase</keyword>
<evidence type="ECO:0000256" key="2">
    <source>
        <dbReference type="ARBA" id="ARBA00022630"/>
    </source>
</evidence>
<dbReference type="InterPro" id="IPR026021">
    <property type="entry name" value="YdjA-like"/>
</dbReference>
<feature type="domain" description="Nitroreductase" evidence="9">
    <location>
        <begin position="10"/>
        <end position="163"/>
    </location>
</feature>
<protein>
    <recommendedName>
        <fullName evidence="7">Putative NAD(P)H nitroreductase</fullName>
        <ecNumber evidence="7">1.-.-.-</ecNumber>
    </recommendedName>
</protein>
<evidence type="ECO:0000256" key="8">
    <source>
        <dbReference type="PIRSR" id="PIRSR000232-1"/>
    </source>
</evidence>
<evidence type="ECO:0000259" key="9">
    <source>
        <dbReference type="Pfam" id="PF00881"/>
    </source>
</evidence>
<dbReference type="PANTHER" id="PTHR43821">
    <property type="entry name" value="NAD(P)H NITROREDUCTASE YDJA-RELATED"/>
    <property type="match status" value="1"/>
</dbReference>
<feature type="binding site" description="in other chain" evidence="8">
    <location>
        <begin position="10"/>
        <end position="12"/>
    </location>
    <ligand>
        <name>FMN</name>
        <dbReference type="ChEBI" id="CHEBI:58210"/>
        <note>ligand shared between dimeric partners</note>
    </ligand>
</feature>
<dbReference type="Pfam" id="PF00881">
    <property type="entry name" value="Nitroreductase"/>
    <property type="match status" value="1"/>
</dbReference>
<dbReference type="SUPFAM" id="SSF55469">
    <property type="entry name" value="FMN-dependent nitroreductase-like"/>
    <property type="match status" value="1"/>
</dbReference>
<dbReference type="PANTHER" id="PTHR43821:SF1">
    <property type="entry name" value="NAD(P)H NITROREDUCTASE YDJA-RELATED"/>
    <property type="match status" value="1"/>
</dbReference>